<dbReference type="Proteomes" id="UP000031668">
    <property type="component" value="Unassembled WGS sequence"/>
</dbReference>
<dbReference type="GO" id="GO:0005507">
    <property type="term" value="F:copper ion binding"/>
    <property type="evidence" value="ECO:0007669"/>
    <property type="project" value="InterPro"/>
</dbReference>
<dbReference type="PRINTS" id="PR00068">
    <property type="entry name" value="CUZNDISMTASE"/>
</dbReference>
<dbReference type="Gene3D" id="2.60.40.200">
    <property type="entry name" value="Superoxide dismutase, copper/zinc binding domain"/>
    <property type="match status" value="1"/>
</dbReference>
<reference evidence="2 3" key="1">
    <citation type="journal article" date="2014" name="Genome Biol. Evol.">
        <title>The genome of the myxosporean Thelohanellus kitauei shows adaptations to nutrient acquisition within its fish host.</title>
        <authorList>
            <person name="Yang Y."/>
            <person name="Xiong J."/>
            <person name="Zhou Z."/>
            <person name="Huo F."/>
            <person name="Miao W."/>
            <person name="Ran C."/>
            <person name="Liu Y."/>
            <person name="Zhang J."/>
            <person name="Feng J."/>
            <person name="Wang M."/>
            <person name="Wang M."/>
            <person name="Wang L."/>
            <person name="Yao B."/>
        </authorList>
    </citation>
    <scope>NUCLEOTIDE SEQUENCE [LARGE SCALE GENOMIC DNA]</scope>
    <source>
        <strain evidence="2">Wuqing</strain>
    </source>
</reference>
<dbReference type="SUPFAM" id="SSF49329">
    <property type="entry name" value="Cu,Zn superoxide dismutase-like"/>
    <property type="match status" value="1"/>
</dbReference>
<sequence length="319" mass="34915">MIKITLSYLFYYIYKSDVITCVLKREILIFLIFLASFQPVLGDEPYTHDEWDADMNYGEPEPGANAPLAETLSGLGITFDEPPLGHEEPSILPVLSHEEPLVPAVPSHEEPLVPPVLSHEEPVVGPVSVDEPPYLQPTSGEEPLKKKCEAKCAVAVVKSPTGEVSGILYFYQNTTCSKIHLHGHLCFLHIRSKSVGFHIHEYGDVSDGCNRIGPHYNPYHLNHGPLYARNRHVGDLGNVNVSCYGQSEICLDLPRSITLWGRKSIVGRSIAIDSNQDDLGLGGNEQSLITGNSPPTIGCGVIGVSKCDCYDEEEPTCPG</sequence>
<gene>
    <name evidence="2" type="ORF">RF11_01943</name>
</gene>
<proteinExistence type="predicted"/>
<dbReference type="InterPro" id="IPR036423">
    <property type="entry name" value="SOD-like_Cu/Zn_dom_sf"/>
</dbReference>
<dbReference type="EMBL" id="JWZT01002990">
    <property type="protein sequence ID" value="KII67943.1"/>
    <property type="molecule type" value="Genomic_DNA"/>
</dbReference>
<dbReference type="AlphaFoldDB" id="A0A0C2JFA7"/>
<dbReference type="InterPro" id="IPR024134">
    <property type="entry name" value="SOD_Cu/Zn_/chaperone"/>
</dbReference>
<dbReference type="CDD" id="cd00305">
    <property type="entry name" value="Cu-Zn_Superoxide_Dismutase"/>
    <property type="match status" value="1"/>
</dbReference>
<evidence type="ECO:0000313" key="3">
    <source>
        <dbReference type="Proteomes" id="UP000031668"/>
    </source>
</evidence>
<evidence type="ECO:0000259" key="1">
    <source>
        <dbReference type="Pfam" id="PF00080"/>
    </source>
</evidence>
<dbReference type="InterPro" id="IPR018152">
    <property type="entry name" value="SOD_Cu/Zn_BS"/>
</dbReference>
<organism evidence="2 3">
    <name type="scientific">Thelohanellus kitauei</name>
    <name type="common">Myxosporean</name>
    <dbReference type="NCBI Taxonomy" id="669202"/>
    <lineage>
        <taxon>Eukaryota</taxon>
        <taxon>Metazoa</taxon>
        <taxon>Cnidaria</taxon>
        <taxon>Myxozoa</taxon>
        <taxon>Myxosporea</taxon>
        <taxon>Bivalvulida</taxon>
        <taxon>Platysporina</taxon>
        <taxon>Myxobolidae</taxon>
        <taxon>Thelohanellus</taxon>
    </lineage>
</organism>
<accession>A0A0C2JFA7</accession>
<name>A0A0C2JFA7_THEKT</name>
<dbReference type="Pfam" id="PF00080">
    <property type="entry name" value="Sod_Cu"/>
    <property type="match status" value="1"/>
</dbReference>
<evidence type="ECO:0000313" key="2">
    <source>
        <dbReference type="EMBL" id="KII67943.1"/>
    </source>
</evidence>
<keyword evidence="3" id="KW-1185">Reference proteome</keyword>
<comment type="caution">
    <text evidence="2">The sequence shown here is derived from an EMBL/GenBank/DDBJ whole genome shotgun (WGS) entry which is preliminary data.</text>
</comment>
<dbReference type="SMR" id="A0A0C2JFA7"/>
<protein>
    <submittedName>
        <fullName evidence="2">Superoxide dismutase [Cu-Zn]</fullName>
    </submittedName>
</protein>
<dbReference type="PANTHER" id="PTHR10003">
    <property type="entry name" value="SUPEROXIDE DISMUTASE CU-ZN -RELATED"/>
    <property type="match status" value="1"/>
</dbReference>
<feature type="domain" description="Superoxide dismutase copper/zinc binding" evidence="1">
    <location>
        <begin position="164"/>
        <end position="302"/>
    </location>
</feature>
<dbReference type="GO" id="GO:0006801">
    <property type="term" value="P:superoxide metabolic process"/>
    <property type="evidence" value="ECO:0007669"/>
    <property type="project" value="InterPro"/>
</dbReference>
<dbReference type="OrthoDB" id="2015551at2759"/>
<dbReference type="InterPro" id="IPR001424">
    <property type="entry name" value="SOD_Cu_Zn_dom"/>
</dbReference>
<dbReference type="PROSITE" id="PS00087">
    <property type="entry name" value="SOD_CU_ZN_1"/>
    <property type="match status" value="1"/>
</dbReference>